<sequence length="68" mass="7529">PTEIKKKIQEAFQRNAELDANSITVESNGGEVVLKGKVRSWIEREEAERIAWLAPGVTKVIDQIAVAP</sequence>
<gene>
    <name evidence="2" type="ORF">GMDG_09023</name>
</gene>
<feature type="non-terminal residue" evidence="2">
    <location>
        <position position="1"/>
    </location>
</feature>
<dbReference type="InterPro" id="IPR014004">
    <property type="entry name" value="Transpt-assoc_nodulatn_dom_bac"/>
</dbReference>
<name>L8FX61_PSED2</name>
<dbReference type="InParanoid" id="L8FX61"/>
<organism evidence="2 3">
    <name type="scientific">Pseudogymnoascus destructans (strain ATCC MYA-4855 / 20631-21)</name>
    <name type="common">Bat white-nose syndrome fungus</name>
    <name type="synonym">Geomyces destructans</name>
    <dbReference type="NCBI Taxonomy" id="658429"/>
    <lineage>
        <taxon>Eukaryota</taxon>
        <taxon>Fungi</taxon>
        <taxon>Dikarya</taxon>
        <taxon>Ascomycota</taxon>
        <taxon>Pezizomycotina</taxon>
        <taxon>Leotiomycetes</taxon>
        <taxon>Thelebolales</taxon>
        <taxon>Thelebolaceae</taxon>
        <taxon>Pseudogymnoascus</taxon>
    </lineage>
</organism>
<dbReference type="InterPro" id="IPR007055">
    <property type="entry name" value="BON_dom"/>
</dbReference>
<dbReference type="AlphaFoldDB" id="L8FX61"/>
<dbReference type="Pfam" id="PF04972">
    <property type="entry name" value="BON"/>
    <property type="match status" value="1"/>
</dbReference>
<dbReference type="EMBL" id="GL574932">
    <property type="protein sequence ID" value="ELR04316.1"/>
    <property type="molecule type" value="Genomic_DNA"/>
</dbReference>
<dbReference type="HOGENOM" id="CLU_2801057_0_0_1"/>
<reference evidence="3" key="1">
    <citation type="submission" date="2010-09" db="EMBL/GenBank/DDBJ databases">
        <title>The genome sequence of Geomyces destructans 20631-21.</title>
        <authorList>
            <consortium name="The Broad Institute Genome Sequencing Platform"/>
            <person name="Cuomo C.A."/>
            <person name="Blehert D.S."/>
            <person name="Lorch J.M."/>
            <person name="Young S.K."/>
            <person name="Zeng Q."/>
            <person name="Gargeya S."/>
            <person name="Fitzgerald M."/>
            <person name="Haas B."/>
            <person name="Abouelleil A."/>
            <person name="Alvarado L."/>
            <person name="Arachchi H.M."/>
            <person name="Berlin A."/>
            <person name="Brown A."/>
            <person name="Chapman S.B."/>
            <person name="Chen Z."/>
            <person name="Dunbar C."/>
            <person name="Freedman E."/>
            <person name="Gearin G."/>
            <person name="Gellesch M."/>
            <person name="Goldberg J."/>
            <person name="Griggs A."/>
            <person name="Gujja S."/>
            <person name="Heiman D."/>
            <person name="Howarth C."/>
            <person name="Larson L."/>
            <person name="Lui A."/>
            <person name="MacDonald P.J.P."/>
            <person name="Montmayeur A."/>
            <person name="Murphy C."/>
            <person name="Neiman D."/>
            <person name="Pearson M."/>
            <person name="Priest M."/>
            <person name="Roberts A."/>
            <person name="Saif S."/>
            <person name="Shea T."/>
            <person name="Shenoy N."/>
            <person name="Sisk P."/>
            <person name="Stolte C."/>
            <person name="Sykes S."/>
            <person name="Wortman J."/>
            <person name="Nusbaum C."/>
            <person name="Birren B."/>
        </authorList>
    </citation>
    <scope>NUCLEOTIDE SEQUENCE [LARGE SCALE GENOMIC DNA]</scope>
    <source>
        <strain evidence="3">ATCC MYA-4855 / 20631-21</strain>
    </source>
</reference>
<accession>L8FX61</accession>
<evidence type="ECO:0000259" key="1">
    <source>
        <dbReference type="PROSITE" id="PS50914"/>
    </source>
</evidence>
<proteinExistence type="predicted"/>
<dbReference type="Gene3D" id="3.30.1340.30">
    <property type="match status" value="1"/>
</dbReference>
<protein>
    <recommendedName>
        <fullName evidence="1">BON domain-containing protein</fullName>
    </recommendedName>
</protein>
<dbReference type="PANTHER" id="PTHR34606:SF15">
    <property type="entry name" value="BON DOMAIN-CONTAINING PROTEIN"/>
    <property type="match status" value="1"/>
</dbReference>
<dbReference type="VEuPathDB" id="FungiDB:GMDG_09023"/>
<feature type="domain" description="BON" evidence="1">
    <location>
        <begin position="1"/>
        <end position="68"/>
    </location>
</feature>
<dbReference type="PROSITE" id="PS50914">
    <property type="entry name" value="BON"/>
    <property type="match status" value="1"/>
</dbReference>
<dbReference type="SMART" id="SM00749">
    <property type="entry name" value="BON"/>
    <property type="match status" value="1"/>
</dbReference>
<dbReference type="Proteomes" id="UP000011064">
    <property type="component" value="Unassembled WGS sequence"/>
</dbReference>
<evidence type="ECO:0000313" key="3">
    <source>
        <dbReference type="Proteomes" id="UP000011064"/>
    </source>
</evidence>
<dbReference type="InterPro" id="IPR051686">
    <property type="entry name" value="Lipoprotein_DolP"/>
</dbReference>
<evidence type="ECO:0000313" key="2">
    <source>
        <dbReference type="EMBL" id="ELR04316.1"/>
    </source>
</evidence>
<keyword evidence="3" id="KW-1185">Reference proteome</keyword>
<dbReference type="PANTHER" id="PTHR34606">
    <property type="entry name" value="BON DOMAIN-CONTAINING PROTEIN"/>
    <property type="match status" value="1"/>
</dbReference>